<gene>
    <name evidence="2" type="ORF">SAMN04488239_10565</name>
</gene>
<dbReference type="EMBL" id="FMZV01000005">
    <property type="protein sequence ID" value="SDD07804.1"/>
    <property type="molecule type" value="Genomic_DNA"/>
</dbReference>
<keyword evidence="3" id="KW-1185">Reference proteome</keyword>
<evidence type="ECO:0000259" key="1">
    <source>
        <dbReference type="Pfam" id="PF20056"/>
    </source>
</evidence>
<dbReference type="Pfam" id="PF20056">
    <property type="entry name" value="DUF6455"/>
    <property type="match status" value="1"/>
</dbReference>
<accession>A0A1G6RTU8</accession>
<dbReference type="AlphaFoldDB" id="A0A1G6RTU8"/>
<reference evidence="3" key="1">
    <citation type="submission" date="2016-10" db="EMBL/GenBank/DDBJ databases">
        <authorList>
            <person name="Varghese N."/>
            <person name="Submissions S."/>
        </authorList>
    </citation>
    <scope>NUCLEOTIDE SEQUENCE [LARGE SCALE GENOMIC DNA]</scope>
    <source>
        <strain evidence="3">CGMCC 1.9108</strain>
    </source>
</reference>
<dbReference type="OrthoDB" id="7961152at2"/>
<dbReference type="InterPro" id="IPR045601">
    <property type="entry name" value="DUF6455"/>
</dbReference>
<dbReference type="STRING" id="639004.SAMN04488239_10565"/>
<feature type="domain" description="DUF6455" evidence="1">
    <location>
        <begin position="1"/>
        <end position="82"/>
    </location>
</feature>
<evidence type="ECO:0000313" key="3">
    <source>
        <dbReference type="Proteomes" id="UP000199628"/>
    </source>
</evidence>
<organism evidence="2 3">
    <name type="scientific">Ruegeria marina</name>
    <dbReference type="NCBI Taxonomy" id="639004"/>
    <lineage>
        <taxon>Bacteria</taxon>
        <taxon>Pseudomonadati</taxon>
        <taxon>Pseudomonadota</taxon>
        <taxon>Alphaproteobacteria</taxon>
        <taxon>Rhodobacterales</taxon>
        <taxon>Roseobacteraceae</taxon>
        <taxon>Ruegeria</taxon>
    </lineage>
</organism>
<proteinExistence type="predicted"/>
<dbReference type="Proteomes" id="UP000199628">
    <property type="component" value="Unassembled WGS sequence"/>
</dbReference>
<protein>
    <recommendedName>
        <fullName evidence="1">DUF6455 domain-containing protein</fullName>
    </recommendedName>
</protein>
<dbReference type="RefSeq" id="WP_093029837.1">
    <property type="nucleotide sequence ID" value="NZ_FMZV01000005.1"/>
</dbReference>
<name>A0A1G6RTU8_9RHOB</name>
<evidence type="ECO:0000313" key="2">
    <source>
        <dbReference type="EMBL" id="SDD07804.1"/>
    </source>
</evidence>
<sequence>MADREILKHHAQLFDNMVSTLGHDLQEVAIQGQLSIDQITDAVLSCTECSNPDHCAGWLDTRDHALQTPEYCRNRDLLSRLQP</sequence>